<feature type="transmembrane region" description="Helical" evidence="1">
    <location>
        <begin position="26"/>
        <end position="47"/>
    </location>
</feature>
<protein>
    <submittedName>
        <fullName evidence="2">Uncharacterized protein</fullName>
    </submittedName>
</protein>
<reference evidence="2" key="1">
    <citation type="submission" date="2014-09" db="EMBL/GenBank/DDBJ databases">
        <authorList>
            <person name="Magalhaes I.L.F."/>
            <person name="Oliveira U."/>
            <person name="Santos F.R."/>
            <person name="Vidigal T.H.D.A."/>
            <person name="Brescovit A.D."/>
            <person name="Santos A.J."/>
        </authorList>
    </citation>
    <scope>NUCLEOTIDE SEQUENCE</scope>
    <source>
        <tissue evidence="2">Shoot tissue taken approximately 20 cm above the soil surface</tissue>
    </source>
</reference>
<proteinExistence type="predicted"/>
<accession>A0A0A8ZAF0</accession>
<organism evidence="2">
    <name type="scientific">Arundo donax</name>
    <name type="common">Giant reed</name>
    <name type="synonym">Donax arundinaceus</name>
    <dbReference type="NCBI Taxonomy" id="35708"/>
    <lineage>
        <taxon>Eukaryota</taxon>
        <taxon>Viridiplantae</taxon>
        <taxon>Streptophyta</taxon>
        <taxon>Embryophyta</taxon>
        <taxon>Tracheophyta</taxon>
        <taxon>Spermatophyta</taxon>
        <taxon>Magnoliopsida</taxon>
        <taxon>Liliopsida</taxon>
        <taxon>Poales</taxon>
        <taxon>Poaceae</taxon>
        <taxon>PACMAD clade</taxon>
        <taxon>Arundinoideae</taxon>
        <taxon>Arundineae</taxon>
        <taxon>Arundo</taxon>
    </lineage>
</organism>
<name>A0A0A8ZAF0_ARUDO</name>
<keyword evidence="1" id="KW-1133">Transmembrane helix</keyword>
<evidence type="ECO:0000313" key="2">
    <source>
        <dbReference type="EMBL" id="JAD33695.1"/>
    </source>
</evidence>
<sequence length="53" mass="6072">MIIKVKSCITLIHPGKLLYVLKNISFTYIFEVSIFHLLLSLNLATLCKGIIFF</sequence>
<keyword evidence="1" id="KW-0472">Membrane</keyword>
<dbReference type="AlphaFoldDB" id="A0A0A8ZAF0"/>
<evidence type="ECO:0000256" key="1">
    <source>
        <dbReference type="SAM" id="Phobius"/>
    </source>
</evidence>
<keyword evidence="1" id="KW-0812">Transmembrane</keyword>
<dbReference type="EMBL" id="GBRH01264200">
    <property type="protein sequence ID" value="JAD33695.1"/>
    <property type="molecule type" value="Transcribed_RNA"/>
</dbReference>
<reference evidence="2" key="2">
    <citation type="journal article" date="2015" name="Data Brief">
        <title>Shoot transcriptome of the giant reed, Arundo donax.</title>
        <authorList>
            <person name="Barrero R.A."/>
            <person name="Guerrero F.D."/>
            <person name="Moolhuijzen P."/>
            <person name="Goolsby J.A."/>
            <person name="Tidwell J."/>
            <person name="Bellgard S.E."/>
            <person name="Bellgard M.I."/>
        </authorList>
    </citation>
    <scope>NUCLEOTIDE SEQUENCE</scope>
    <source>
        <tissue evidence="2">Shoot tissue taken approximately 20 cm above the soil surface</tissue>
    </source>
</reference>